<dbReference type="InterPro" id="IPR012312">
    <property type="entry name" value="Hemerythrin-like"/>
</dbReference>
<evidence type="ECO:0000259" key="1">
    <source>
        <dbReference type="Pfam" id="PF01814"/>
    </source>
</evidence>
<dbReference type="RefSeq" id="WP_088409825.1">
    <property type="nucleotide sequence ID" value="NZ_CP021995.1"/>
</dbReference>
<dbReference type="Proteomes" id="UP000197024">
    <property type="component" value="Chromosome"/>
</dbReference>
<accession>A0A1Z3LTW9</accession>
<proteinExistence type="predicted"/>
<dbReference type="Gene3D" id="1.20.120.520">
    <property type="entry name" value="nmb1532 protein domain like"/>
    <property type="match status" value="1"/>
</dbReference>
<evidence type="ECO:0000313" key="2">
    <source>
        <dbReference type="EMBL" id="ASD25603.1"/>
    </source>
</evidence>
<name>A0A1Z3LTW9_BREDI</name>
<gene>
    <name evidence="2" type="ORF">CD943_01050</name>
</gene>
<reference evidence="2 3" key="1">
    <citation type="submission" date="2017-06" db="EMBL/GenBank/DDBJ databases">
        <title>Biodegradation of gentamicin by bacterial consortia AMQD4 in synthetic medium and raw gentamicin sewage.</title>
        <authorList>
            <person name="Chang H."/>
            <person name="Feng Y."/>
            <person name="Li Z."/>
            <person name="Xue J."/>
            <person name="Cheng D."/>
        </authorList>
    </citation>
    <scope>NUCLEOTIDE SEQUENCE [LARGE SCALE GENOMIC DNA]</scope>
    <source>
        <strain evidence="2 3">BZC3</strain>
    </source>
</reference>
<dbReference type="EMBL" id="CP021995">
    <property type="protein sequence ID" value="ASD25603.1"/>
    <property type="molecule type" value="Genomic_DNA"/>
</dbReference>
<sequence>MPTLGKPSIHVRREAMTGEMRRVLTDAVGLADRLEPSLACHEAWPHGLGDILADLLDLFEDHMGREARWFAAQEGSVVPVLTADHQALGEGLQAVQKATRRLTAPQGACAEWERLYVLCGRLHQSLLTRIQQEDEVLESLRA</sequence>
<feature type="domain" description="Hemerythrin-like" evidence="1">
    <location>
        <begin position="24"/>
        <end position="137"/>
    </location>
</feature>
<dbReference type="AlphaFoldDB" id="A0A1Z3LTW9"/>
<reference evidence="2 3" key="2">
    <citation type="submission" date="2017-06" db="EMBL/GenBank/DDBJ databases">
        <authorList>
            <person name="Kim H.J."/>
            <person name="Triplett B.A."/>
        </authorList>
    </citation>
    <scope>NUCLEOTIDE SEQUENCE [LARGE SCALE GENOMIC DNA]</scope>
    <source>
        <strain evidence="2 3">BZC3</strain>
    </source>
</reference>
<protein>
    <recommendedName>
        <fullName evidence="1">Hemerythrin-like domain-containing protein</fullName>
    </recommendedName>
</protein>
<dbReference type="Pfam" id="PF01814">
    <property type="entry name" value="Hemerythrin"/>
    <property type="match status" value="1"/>
</dbReference>
<evidence type="ECO:0000313" key="3">
    <source>
        <dbReference type="Proteomes" id="UP000197024"/>
    </source>
</evidence>
<organism evidence="2 3">
    <name type="scientific">Brevundimonas diminuta</name>
    <name type="common">Pseudomonas diminuta</name>
    <dbReference type="NCBI Taxonomy" id="293"/>
    <lineage>
        <taxon>Bacteria</taxon>
        <taxon>Pseudomonadati</taxon>
        <taxon>Pseudomonadota</taxon>
        <taxon>Alphaproteobacteria</taxon>
        <taxon>Caulobacterales</taxon>
        <taxon>Caulobacteraceae</taxon>
        <taxon>Brevundimonas</taxon>
    </lineage>
</organism>